<evidence type="ECO:0000313" key="2">
    <source>
        <dbReference type="EMBL" id="MPL98809.1"/>
    </source>
</evidence>
<dbReference type="EMBL" id="VSSQ01000630">
    <property type="protein sequence ID" value="MPL98809.1"/>
    <property type="molecule type" value="Genomic_DNA"/>
</dbReference>
<evidence type="ECO:0000259" key="1">
    <source>
        <dbReference type="PROSITE" id="PS51301"/>
    </source>
</evidence>
<proteinExistence type="predicted"/>
<gene>
    <name evidence="2" type="ORF">SDC9_45019</name>
</gene>
<dbReference type="Pfam" id="PF04383">
    <property type="entry name" value="KilA-N"/>
    <property type="match status" value="1"/>
</dbReference>
<reference evidence="2" key="1">
    <citation type="submission" date="2019-08" db="EMBL/GenBank/DDBJ databases">
        <authorList>
            <person name="Kucharzyk K."/>
            <person name="Murdoch R.W."/>
            <person name="Higgins S."/>
            <person name="Loffler F."/>
        </authorList>
    </citation>
    <scope>NUCLEOTIDE SEQUENCE</scope>
</reference>
<dbReference type="AlphaFoldDB" id="A0A644W4Y6"/>
<accession>A0A644W4Y6</accession>
<feature type="domain" description="KilA-N" evidence="1">
    <location>
        <begin position="18"/>
        <end position="153"/>
    </location>
</feature>
<sequence length="286" mass="33250">MFNEIVKQNKNKPLTCMFMAKINVQQTDVTILKINDNDYISLTDIARFKSHEPTDVIANWMRNRNTIEYLGIWETLYNPLFKPLEFEGFKKEAGLNAFTLSPQKWIESTNAKGMISKSGRYGGTFAHKDIAFKFAAWISIEFELYFIKEFQRLKEKEQKQLGWSAKRELAKINYHIHTDAVKVHLIPVELTKEQINHVYANEADVLNMALFGKTAKQWRDDNPDLKGNIRDYAGINELICLSNMENLNAVFINEGLSQSERLTRLNKIAIQQMQVLENVENRKILK</sequence>
<organism evidence="2">
    <name type="scientific">bioreactor metagenome</name>
    <dbReference type="NCBI Taxonomy" id="1076179"/>
    <lineage>
        <taxon>unclassified sequences</taxon>
        <taxon>metagenomes</taxon>
        <taxon>ecological metagenomes</taxon>
    </lineage>
</organism>
<name>A0A644W4Y6_9ZZZZ</name>
<protein>
    <recommendedName>
        <fullName evidence="1">KilA-N domain-containing protein</fullName>
    </recommendedName>
</protein>
<dbReference type="InterPro" id="IPR018004">
    <property type="entry name" value="KilA/APSES_HTH"/>
</dbReference>
<dbReference type="SMART" id="SM01252">
    <property type="entry name" value="KilA-N"/>
    <property type="match status" value="1"/>
</dbReference>
<comment type="caution">
    <text evidence="2">The sequence shown here is derived from an EMBL/GenBank/DDBJ whole genome shotgun (WGS) entry which is preliminary data.</text>
</comment>
<dbReference type="InterPro" id="IPR017880">
    <property type="entry name" value="KilA_N"/>
</dbReference>
<dbReference type="PROSITE" id="PS51301">
    <property type="entry name" value="KILA_N"/>
    <property type="match status" value="1"/>
</dbReference>